<dbReference type="InterPro" id="IPR000276">
    <property type="entry name" value="GPCR_Rhodpsn"/>
</dbReference>
<keyword evidence="7" id="KW-0807">Transducer</keyword>
<keyword evidence="5 8" id="KW-0472">Membrane</keyword>
<gene>
    <name evidence="11" type="primary">LOC100370018</name>
</gene>
<protein>
    <submittedName>
        <fullName evidence="11">Neuropeptide Y receptor type 1-like</fullName>
    </submittedName>
</protein>
<dbReference type="GeneID" id="100370018"/>
<accession>A0ABM0MBH9</accession>
<keyword evidence="2 8" id="KW-0812">Transmembrane</keyword>
<keyword evidence="4" id="KW-0297">G-protein coupled receptor</keyword>
<dbReference type="PANTHER" id="PTHR45695:SF9">
    <property type="entry name" value="LEUCOKININ RECEPTOR"/>
    <property type="match status" value="1"/>
</dbReference>
<feature type="transmembrane region" description="Helical" evidence="8">
    <location>
        <begin position="72"/>
        <end position="92"/>
    </location>
</feature>
<feature type="transmembrane region" description="Helical" evidence="8">
    <location>
        <begin position="35"/>
        <end position="60"/>
    </location>
</feature>
<reference evidence="11" key="1">
    <citation type="submission" date="2025-08" db="UniProtKB">
        <authorList>
            <consortium name="RefSeq"/>
        </authorList>
    </citation>
    <scope>IDENTIFICATION</scope>
    <source>
        <tissue evidence="11">Testes</tissue>
    </source>
</reference>
<dbReference type="Proteomes" id="UP000694865">
    <property type="component" value="Unplaced"/>
</dbReference>
<dbReference type="InterPro" id="IPR017452">
    <property type="entry name" value="GPCR_Rhodpsn_7TM"/>
</dbReference>
<dbReference type="Gene3D" id="1.20.1070.10">
    <property type="entry name" value="Rhodopsin 7-helix transmembrane proteins"/>
    <property type="match status" value="1"/>
</dbReference>
<keyword evidence="6" id="KW-0675">Receptor</keyword>
<dbReference type="Pfam" id="PF00001">
    <property type="entry name" value="7tm_1"/>
    <property type="match status" value="1"/>
</dbReference>
<proteinExistence type="predicted"/>
<evidence type="ECO:0000313" key="11">
    <source>
        <dbReference type="RefSeq" id="XP_006817370.1"/>
    </source>
</evidence>
<keyword evidence="10" id="KW-1185">Reference proteome</keyword>
<name>A0ABM0MBH9_SACKO</name>
<evidence type="ECO:0000256" key="2">
    <source>
        <dbReference type="ARBA" id="ARBA00022692"/>
    </source>
</evidence>
<evidence type="ECO:0000256" key="6">
    <source>
        <dbReference type="ARBA" id="ARBA00023170"/>
    </source>
</evidence>
<evidence type="ECO:0000259" key="9">
    <source>
        <dbReference type="PROSITE" id="PS50262"/>
    </source>
</evidence>
<evidence type="ECO:0000313" key="10">
    <source>
        <dbReference type="Proteomes" id="UP000694865"/>
    </source>
</evidence>
<dbReference type="PRINTS" id="PR00237">
    <property type="entry name" value="GPCRRHODOPSN"/>
</dbReference>
<evidence type="ECO:0000256" key="1">
    <source>
        <dbReference type="ARBA" id="ARBA00004141"/>
    </source>
</evidence>
<evidence type="ECO:0000256" key="3">
    <source>
        <dbReference type="ARBA" id="ARBA00022989"/>
    </source>
</evidence>
<dbReference type="RefSeq" id="XP_006817370.1">
    <property type="nucleotide sequence ID" value="XM_006817307.1"/>
</dbReference>
<evidence type="ECO:0000256" key="5">
    <source>
        <dbReference type="ARBA" id="ARBA00023136"/>
    </source>
</evidence>
<sequence length="119" mass="13666">MPWCGLDYTYEYVDPNTTNITFDYLDMSLPMECQILFISAFTLNMLLSIVGNVLVLIVLIWRKSTRSDLNPFLVNLSVADLMMAVFCMPFTFPTIMLGEWVFGRVMCPVLIFMQQVGTQ</sequence>
<organism evidence="10 11">
    <name type="scientific">Saccoglossus kowalevskii</name>
    <name type="common">Acorn worm</name>
    <dbReference type="NCBI Taxonomy" id="10224"/>
    <lineage>
        <taxon>Eukaryota</taxon>
        <taxon>Metazoa</taxon>
        <taxon>Hemichordata</taxon>
        <taxon>Enteropneusta</taxon>
        <taxon>Harrimaniidae</taxon>
        <taxon>Saccoglossus</taxon>
    </lineage>
</organism>
<feature type="domain" description="G-protein coupled receptors family 1 profile" evidence="9">
    <location>
        <begin position="51"/>
        <end position="119"/>
    </location>
</feature>
<dbReference type="SUPFAM" id="SSF81321">
    <property type="entry name" value="Family A G protein-coupled receptor-like"/>
    <property type="match status" value="1"/>
</dbReference>
<dbReference type="PROSITE" id="PS50262">
    <property type="entry name" value="G_PROTEIN_RECEP_F1_2"/>
    <property type="match status" value="1"/>
</dbReference>
<dbReference type="PANTHER" id="PTHR45695">
    <property type="entry name" value="LEUCOKININ RECEPTOR-RELATED"/>
    <property type="match status" value="1"/>
</dbReference>
<comment type="subcellular location">
    <subcellularLocation>
        <location evidence="1">Membrane</location>
        <topology evidence="1">Multi-pass membrane protein</topology>
    </subcellularLocation>
</comment>
<evidence type="ECO:0000256" key="7">
    <source>
        <dbReference type="ARBA" id="ARBA00023224"/>
    </source>
</evidence>
<evidence type="ECO:0000256" key="8">
    <source>
        <dbReference type="SAM" id="Phobius"/>
    </source>
</evidence>
<evidence type="ECO:0000256" key="4">
    <source>
        <dbReference type="ARBA" id="ARBA00023040"/>
    </source>
</evidence>
<keyword evidence="3 8" id="KW-1133">Transmembrane helix</keyword>